<name>W7XVK8_9BACT</name>
<keyword evidence="3" id="KW-0378">Hydrolase</keyword>
<dbReference type="InterPro" id="IPR000917">
    <property type="entry name" value="Sulfatase_N"/>
</dbReference>
<dbReference type="Gene3D" id="3.30.1120.10">
    <property type="match status" value="1"/>
</dbReference>
<dbReference type="RefSeq" id="WP_044212231.1">
    <property type="nucleotide sequence ID" value="NZ_BAMD01000006.1"/>
</dbReference>
<dbReference type="STRING" id="869213.GCA_000517085_00818"/>
<organism evidence="7 8">
    <name type="scientific">Saccharicrinis fermentans DSM 9555 = JCM 21142</name>
    <dbReference type="NCBI Taxonomy" id="869213"/>
    <lineage>
        <taxon>Bacteria</taxon>
        <taxon>Pseudomonadati</taxon>
        <taxon>Bacteroidota</taxon>
        <taxon>Bacteroidia</taxon>
        <taxon>Marinilabiliales</taxon>
        <taxon>Marinilabiliaceae</taxon>
        <taxon>Saccharicrinis</taxon>
    </lineage>
</organism>
<gene>
    <name evidence="7" type="ORF">JCM21142_3792</name>
</gene>
<dbReference type="EMBL" id="BAMD01000006">
    <property type="protein sequence ID" value="GAF02165.1"/>
    <property type="molecule type" value="Genomic_DNA"/>
</dbReference>
<dbReference type="Gene3D" id="3.40.720.10">
    <property type="entry name" value="Alkaline Phosphatase, subunit A"/>
    <property type="match status" value="1"/>
</dbReference>
<dbReference type="eggNOG" id="COG3119">
    <property type="taxonomic scope" value="Bacteria"/>
</dbReference>
<comment type="similarity">
    <text evidence="1">Belongs to the sulfatase family.</text>
</comment>
<dbReference type="Proteomes" id="UP000019402">
    <property type="component" value="Unassembled WGS sequence"/>
</dbReference>
<dbReference type="SUPFAM" id="SSF53649">
    <property type="entry name" value="Alkaline phosphatase-like"/>
    <property type="match status" value="1"/>
</dbReference>
<keyword evidence="2" id="KW-0479">Metal-binding</keyword>
<dbReference type="InterPro" id="IPR024607">
    <property type="entry name" value="Sulfatase_CS"/>
</dbReference>
<comment type="caution">
    <text evidence="7">The sequence shown here is derived from an EMBL/GenBank/DDBJ whole genome shotgun (WGS) entry which is preliminary data.</text>
</comment>
<dbReference type="PANTHER" id="PTHR42693:SF53">
    <property type="entry name" value="ENDO-4-O-SULFATASE"/>
    <property type="match status" value="1"/>
</dbReference>
<evidence type="ECO:0000313" key="8">
    <source>
        <dbReference type="Proteomes" id="UP000019402"/>
    </source>
</evidence>
<dbReference type="PROSITE" id="PS00149">
    <property type="entry name" value="SULFATASE_2"/>
    <property type="match status" value="1"/>
</dbReference>
<evidence type="ECO:0000259" key="6">
    <source>
        <dbReference type="Pfam" id="PF00884"/>
    </source>
</evidence>
<dbReference type="AlphaFoldDB" id="W7XVK8"/>
<dbReference type="GO" id="GO:0004065">
    <property type="term" value="F:arylsulfatase activity"/>
    <property type="evidence" value="ECO:0007669"/>
    <property type="project" value="TreeGrafter"/>
</dbReference>
<sequence>MKKNKFLLSILLFFLCLCFQSLRAQTTKIRKSQPNILVILCDDLGYGDVGFNGSVDINTPSLDKLAKNGTILNAAYVTHPFCGPSRASIMTGRYPHHIGTPYNLRDVGVRIDKGVPKEELFMSEMLQKAGYYTAAIGKWHMGWASGFRPNERGFDEFYGFLAGGHEYFPQRFIPAYEKQRAAGVYPIREYIKPLLHNDKEVAEKEYLTDAFTREAISVIKKSEKQENPFFLYLAYNAPHTPLQAKDEDLQKFSHIKDKKRQTYAAMVYAVDRGVKNIVAALKETNQFDNTLIVFFSDNGGSVDHGASNAPLKGTKGDTWEGGFRTPMFFHWPNRILAGKKVDTPVSALDLFPTFAHLAGAKLPKSKKLDGLNLAPVLFDKNEDSFKQRMIFSLRYREGYCDVGARKGDWKIVRMANEPWLLINIKKDMKEQSNSIRRYPEIFEQMIAETKKWSESHVKPLWYYSAKDEQLWNDGILPGYKQTFETEILEQAPLDYVNKKEKVLESRK</sequence>
<dbReference type="InterPro" id="IPR017850">
    <property type="entry name" value="Alkaline_phosphatase_core_sf"/>
</dbReference>
<proteinExistence type="inferred from homology"/>
<keyword evidence="4" id="KW-0106">Calcium</keyword>
<feature type="chain" id="PRO_5004907088" evidence="5">
    <location>
        <begin position="25"/>
        <end position="507"/>
    </location>
</feature>
<protein>
    <submittedName>
        <fullName evidence="7">Arylsulfatase</fullName>
    </submittedName>
</protein>
<keyword evidence="8" id="KW-1185">Reference proteome</keyword>
<dbReference type="GO" id="GO:0046872">
    <property type="term" value="F:metal ion binding"/>
    <property type="evidence" value="ECO:0007669"/>
    <property type="project" value="UniProtKB-KW"/>
</dbReference>
<dbReference type="OrthoDB" id="9765065at2"/>
<evidence type="ECO:0000256" key="4">
    <source>
        <dbReference type="ARBA" id="ARBA00022837"/>
    </source>
</evidence>
<feature type="signal peptide" evidence="5">
    <location>
        <begin position="1"/>
        <end position="24"/>
    </location>
</feature>
<evidence type="ECO:0000256" key="1">
    <source>
        <dbReference type="ARBA" id="ARBA00008779"/>
    </source>
</evidence>
<evidence type="ECO:0000256" key="2">
    <source>
        <dbReference type="ARBA" id="ARBA00022723"/>
    </source>
</evidence>
<feature type="domain" description="Sulfatase N-terminal" evidence="6">
    <location>
        <begin position="34"/>
        <end position="360"/>
    </location>
</feature>
<evidence type="ECO:0000256" key="5">
    <source>
        <dbReference type="SAM" id="SignalP"/>
    </source>
</evidence>
<dbReference type="InterPro" id="IPR050738">
    <property type="entry name" value="Sulfatase"/>
</dbReference>
<reference evidence="7 8" key="1">
    <citation type="journal article" date="2014" name="Genome Announc.">
        <title>Draft Genome Sequence of Cytophaga fermentans JCM 21142T, a Facultative Anaerobe Isolated from Marine Mud.</title>
        <authorList>
            <person name="Starns D."/>
            <person name="Oshima K."/>
            <person name="Suda W."/>
            <person name="Iino T."/>
            <person name="Yuki M."/>
            <person name="Inoue J."/>
            <person name="Kitamura K."/>
            <person name="Iida T."/>
            <person name="Darby A."/>
            <person name="Hattori M."/>
            <person name="Ohkuma M."/>
        </authorList>
    </citation>
    <scope>NUCLEOTIDE SEQUENCE [LARGE SCALE GENOMIC DNA]</scope>
    <source>
        <strain evidence="7 8">JCM 21142</strain>
    </source>
</reference>
<evidence type="ECO:0000313" key="7">
    <source>
        <dbReference type="EMBL" id="GAF02165.1"/>
    </source>
</evidence>
<accession>W7XVK8</accession>
<keyword evidence="5" id="KW-0732">Signal</keyword>
<dbReference type="PANTHER" id="PTHR42693">
    <property type="entry name" value="ARYLSULFATASE FAMILY MEMBER"/>
    <property type="match status" value="1"/>
</dbReference>
<evidence type="ECO:0000256" key="3">
    <source>
        <dbReference type="ARBA" id="ARBA00022801"/>
    </source>
</evidence>
<dbReference type="Pfam" id="PF00884">
    <property type="entry name" value="Sulfatase"/>
    <property type="match status" value="1"/>
</dbReference>